<protein>
    <submittedName>
        <fullName evidence="2">Predicted amino acid aldolase or racemase</fullName>
    </submittedName>
</protein>
<name>D1BD68_SANKS</name>
<dbReference type="Proteomes" id="UP000000322">
    <property type="component" value="Chromosome"/>
</dbReference>
<sequence>MTPGALGARLDAATAGLPAPLAVVDLDAFDRNAAALVRRAGGTPVRLATKSVRVRALVERAHAVPGVSGLMAYSLREALWLLATSPGAARDVLVAYPCVDLGALTELCCSPEALARTTLVVDCHEHLELVAAARAAAGDPAQDVRLCLDVDASLRVGPGPRPWVHLGVRRSPVHTPEDAALVAGQVAAIPGVRLVGAMFYEAQVAGLPDTSAAVRLVKRLSVRDLDRRRAAVVAAVEQRVGPLELVNSGGTGSVETSVADPTVTEVAAGSGLYAPGLFDGYRALGVAPAAFFGLDVVRRPSDRVVTAFGGGYVASGPPTATRQPRPAEPGAFRLARREGAGEVQTPLEVPRGARAPRVGDRAWFRHAKAGEALERFDVVHLVRGDQVVGTVPTYRGEQQNFG</sequence>
<dbReference type="Gene3D" id="3.20.20.10">
    <property type="entry name" value="Alanine racemase"/>
    <property type="match status" value="1"/>
</dbReference>
<evidence type="ECO:0000259" key="1">
    <source>
        <dbReference type="Pfam" id="PF01168"/>
    </source>
</evidence>
<organism evidence="2 3">
    <name type="scientific">Sanguibacter keddieii (strain ATCC 51767 / DSM 10542 / NCFB 3025 / ST-74)</name>
    <dbReference type="NCBI Taxonomy" id="446469"/>
    <lineage>
        <taxon>Bacteria</taxon>
        <taxon>Bacillati</taxon>
        <taxon>Actinomycetota</taxon>
        <taxon>Actinomycetes</taxon>
        <taxon>Micrococcales</taxon>
        <taxon>Sanguibacteraceae</taxon>
        <taxon>Sanguibacter</taxon>
    </lineage>
</organism>
<dbReference type="PANTHER" id="PTHR28004:SF2">
    <property type="entry name" value="D-SERINE DEHYDRATASE"/>
    <property type="match status" value="1"/>
</dbReference>
<dbReference type="PANTHER" id="PTHR28004">
    <property type="entry name" value="ZGC:162816-RELATED"/>
    <property type="match status" value="1"/>
</dbReference>
<dbReference type="InterPro" id="IPR051466">
    <property type="entry name" value="D-amino_acid_metab_enzyme"/>
</dbReference>
<dbReference type="GO" id="GO:0036088">
    <property type="term" value="P:D-serine catabolic process"/>
    <property type="evidence" value="ECO:0007669"/>
    <property type="project" value="TreeGrafter"/>
</dbReference>
<dbReference type="GO" id="GO:0008721">
    <property type="term" value="F:D-serine ammonia-lyase activity"/>
    <property type="evidence" value="ECO:0007669"/>
    <property type="project" value="TreeGrafter"/>
</dbReference>
<dbReference type="KEGG" id="ske:Sked_31760"/>
<dbReference type="Pfam" id="PF01168">
    <property type="entry name" value="Ala_racemase_N"/>
    <property type="match status" value="1"/>
</dbReference>
<gene>
    <name evidence="2" type="ordered locus">Sked_31760</name>
</gene>
<dbReference type="eggNOG" id="COG3616">
    <property type="taxonomic scope" value="Bacteria"/>
</dbReference>
<keyword evidence="3" id="KW-1185">Reference proteome</keyword>
<feature type="domain" description="Alanine racemase N-terminal" evidence="1">
    <location>
        <begin position="24"/>
        <end position="273"/>
    </location>
</feature>
<proteinExistence type="predicted"/>
<dbReference type="RefSeq" id="WP_012868140.1">
    <property type="nucleotide sequence ID" value="NC_013521.1"/>
</dbReference>
<dbReference type="EMBL" id="CP001819">
    <property type="protein sequence ID" value="ACZ23072.1"/>
    <property type="molecule type" value="Genomic_DNA"/>
</dbReference>
<dbReference type="AlphaFoldDB" id="D1BD68"/>
<reference evidence="2 3" key="1">
    <citation type="journal article" date="2009" name="Stand. Genomic Sci.">
        <title>Complete genome sequence of Sanguibacter keddieii type strain (ST-74).</title>
        <authorList>
            <person name="Ivanova N."/>
            <person name="Sikorski J."/>
            <person name="Sims D."/>
            <person name="Brettin T."/>
            <person name="Detter J.C."/>
            <person name="Han C."/>
            <person name="Lapidus A."/>
            <person name="Copeland A."/>
            <person name="Glavina Del Rio T."/>
            <person name="Nolan M."/>
            <person name="Chen F."/>
            <person name="Lucas S."/>
            <person name="Tice H."/>
            <person name="Cheng J.F."/>
            <person name="Bruce D."/>
            <person name="Goodwin L."/>
            <person name="Pitluck S."/>
            <person name="Pati A."/>
            <person name="Mavromatis K."/>
            <person name="Chen A."/>
            <person name="Palaniappan K."/>
            <person name="D'haeseleer P."/>
            <person name="Chain P."/>
            <person name="Bristow J."/>
            <person name="Eisen J.A."/>
            <person name="Markowitz V."/>
            <person name="Hugenholtz P."/>
            <person name="Goker M."/>
            <person name="Pukall R."/>
            <person name="Klenk H.P."/>
            <person name="Kyrpides N.C."/>
        </authorList>
    </citation>
    <scope>NUCLEOTIDE SEQUENCE [LARGE SCALE GENOMIC DNA]</scope>
    <source>
        <strain evidence="3">ATCC 51767 / DSM 10542 / NCFB 3025 / ST-74</strain>
    </source>
</reference>
<dbReference type="InterPro" id="IPR029066">
    <property type="entry name" value="PLP-binding_barrel"/>
</dbReference>
<dbReference type="SUPFAM" id="SSF51419">
    <property type="entry name" value="PLP-binding barrel"/>
    <property type="match status" value="1"/>
</dbReference>
<dbReference type="STRING" id="446469.Sked_31760"/>
<dbReference type="InterPro" id="IPR001608">
    <property type="entry name" value="Ala_racemase_N"/>
</dbReference>
<evidence type="ECO:0000313" key="3">
    <source>
        <dbReference type="Proteomes" id="UP000000322"/>
    </source>
</evidence>
<accession>D1BD68</accession>
<evidence type="ECO:0000313" key="2">
    <source>
        <dbReference type="EMBL" id="ACZ23072.1"/>
    </source>
</evidence>
<dbReference type="OrthoDB" id="2445260at2"/>
<dbReference type="HOGENOM" id="CLU_042383_0_0_11"/>